<dbReference type="InterPro" id="IPR005334">
    <property type="entry name" value="Tctex-1-like"/>
</dbReference>
<dbReference type="AlphaFoldDB" id="A0A7S3HL07"/>
<name>A0A7S3HL07_9STRA</name>
<dbReference type="Pfam" id="PF03645">
    <property type="entry name" value="Tctex-1"/>
    <property type="match status" value="1"/>
</dbReference>
<gene>
    <name evidence="1" type="ORF">SELO1098_LOCUS26966</name>
</gene>
<evidence type="ECO:0000313" key="1">
    <source>
        <dbReference type="EMBL" id="CAE0298112.1"/>
    </source>
</evidence>
<dbReference type="PANTHER" id="PTHR21255:SF7">
    <property type="entry name" value="DYNEIN LIGHT CHAIN TCTEX-TYPE PROTEIN 2B"/>
    <property type="match status" value="1"/>
</dbReference>
<protein>
    <recommendedName>
        <fullName evidence="2">Dynein light chain</fullName>
    </recommendedName>
</protein>
<organism evidence="1">
    <name type="scientific">Spumella elongata</name>
    <dbReference type="NCBI Taxonomy" id="89044"/>
    <lineage>
        <taxon>Eukaryota</taxon>
        <taxon>Sar</taxon>
        <taxon>Stramenopiles</taxon>
        <taxon>Ochrophyta</taxon>
        <taxon>Chrysophyceae</taxon>
        <taxon>Chromulinales</taxon>
        <taxon>Chromulinaceae</taxon>
        <taxon>Spumella</taxon>
    </lineage>
</organism>
<dbReference type="PANTHER" id="PTHR21255">
    <property type="entry name" value="T-COMPLEX-ASSOCIATED-TESTIS-EXPRESSED 1/ DYNEIN LIGHT CHAIN"/>
    <property type="match status" value="1"/>
</dbReference>
<accession>A0A7S3HL07</accession>
<dbReference type="GO" id="GO:0007018">
    <property type="term" value="P:microtubule-based movement"/>
    <property type="evidence" value="ECO:0007669"/>
    <property type="project" value="TreeGrafter"/>
</dbReference>
<dbReference type="GO" id="GO:0045505">
    <property type="term" value="F:dynein intermediate chain binding"/>
    <property type="evidence" value="ECO:0007669"/>
    <property type="project" value="TreeGrafter"/>
</dbReference>
<dbReference type="GO" id="GO:0005737">
    <property type="term" value="C:cytoplasm"/>
    <property type="evidence" value="ECO:0007669"/>
    <property type="project" value="TreeGrafter"/>
</dbReference>
<dbReference type="GO" id="GO:0005868">
    <property type="term" value="C:cytoplasmic dynein complex"/>
    <property type="evidence" value="ECO:0007669"/>
    <property type="project" value="TreeGrafter"/>
</dbReference>
<sequence>MEMSNGHPIIDIFLPTFRMEPEEHERFFPSKGKAIADKIISDELNGAVYDEEDAKNWSINISDRVREAVTESMGPNSRYKVVVQTTIGQMRDQGIRIASRCLWDPTTDNYASCSFSNETLFCSCLVFALYTD</sequence>
<dbReference type="EMBL" id="HBIC01052643">
    <property type="protein sequence ID" value="CAE0298112.1"/>
    <property type="molecule type" value="Transcribed_RNA"/>
</dbReference>
<dbReference type="Gene3D" id="3.30.1140.40">
    <property type="entry name" value="Tctex-1"/>
    <property type="match status" value="1"/>
</dbReference>
<proteinExistence type="predicted"/>
<reference evidence="1" key="1">
    <citation type="submission" date="2021-01" db="EMBL/GenBank/DDBJ databases">
        <authorList>
            <person name="Corre E."/>
            <person name="Pelletier E."/>
            <person name="Niang G."/>
            <person name="Scheremetjew M."/>
            <person name="Finn R."/>
            <person name="Kale V."/>
            <person name="Holt S."/>
            <person name="Cochrane G."/>
            <person name="Meng A."/>
            <person name="Brown T."/>
            <person name="Cohen L."/>
        </authorList>
    </citation>
    <scope>NUCLEOTIDE SEQUENCE</scope>
    <source>
        <strain evidence="1">CCAP 955/1</strain>
    </source>
</reference>
<dbReference type="InterPro" id="IPR038586">
    <property type="entry name" value="Tctex-1-like_sf"/>
</dbReference>
<dbReference type="CDD" id="cd21459">
    <property type="entry name" value="DLC-like_TCTEX1D2"/>
    <property type="match status" value="1"/>
</dbReference>
<evidence type="ECO:0008006" key="2">
    <source>
        <dbReference type="Google" id="ProtNLM"/>
    </source>
</evidence>